<dbReference type="PROSITE" id="PS50024">
    <property type="entry name" value="SEA"/>
    <property type="match status" value="1"/>
</dbReference>
<reference evidence="3" key="1">
    <citation type="journal article" date="2023" name="Mol. Biol. Evol.">
        <title>Third-Generation Sequencing Reveals the Adaptive Role of the Epigenome in Three Deep-Sea Polychaetes.</title>
        <authorList>
            <person name="Perez M."/>
            <person name="Aroh O."/>
            <person name="Sun Y."/>
            <person name="Lan Y."/>
            <person name="Juniper S.K."/>
            <person name="Young C.R."/>
            <person name="Angers B."/>
            <person name="Qian P.Y."/>
        </authorList>
    </citation>
    <scope>NUCLEOTIDE SEQUENCE</scope>
    <source>
        <strain evidence="3">R07B-5</strain>
    </source>
</reference>
<accession>A0AAD9J5Z1</accession>
<feature type="domain" description="SEA" evidence="2">
    <location>
        <begin position="141"/>
        <end position="252"/>
    </location>
</feature>
<gene>
    <name evidence="3" type="ORF">NP493_3526g00002</name>
</gene>
<dbReference type="Pfam" id="PF01390">
    <property type="entry name" value="SEA"/>
    <property type="match status" value="2"/>
</dbReference>
<keyword evidence="1" id="KW-0812">Transmembrane</keyword>
<evidence type="ECO:0000313" key="3">
    <source>
        <dbReference type="EMBL" id="KAK2147063.1"/>
    </source>
</evidence>
<dbReference type="EMBL" id="JAODUO010003519">
    <property type="protein sequence ID" value="KAK2147063.1"/>
    <property type="molecule type" value="Genomic_DNA"/>
</dbReference>
<evidence type="ECO:0000259" key="2">
    <source>
        <dbReference type="PROSITE" id="PS50024"/>
    </source>
</evidence>
<dbReference type="SUPFAM" id="SSF82671">
    <property type="entry name" value="SEA domain"/>
    <property type="match status" value="2"/>
</dbReference>
<dbReference type="InterPro" id="IPR000082">
    <property type="entry name" value="SEA_dom"/>
</dbReference>
<dbReference type="Gene3D" id="3.30.70.960">
    <property type="entry name" value="SEA domain"/>
    <property type="match status" value="1"/>
</dbReference>
<evidence type="ECO:0000256" key="1">
    <source>
        <dbReference type="SAM" id="Phobius"/>
    </source>
</evidence>
<keyword evidence="1" id="KW-1133">Transmembrane helix</keyword>
<feature type="transmembrane region" description="Helical" evidence="1">
    <location>
        <begin position="6"/>
        <end position="27"/>
    </location>
</feature>
<keyword evidence="1" id="KW-0472">Membrane</keyword>
<dbReference type="AlphaFoldDB" id="A0AAD9J5Z1"/>
<evidence type="ECO:0000313" key="4">
    <source>
        <dbReference type="Proteomes" id="UP001209878"/>
    </source>
</evidence>
<protein>
    <recommendedName>
        <fullName evidence="2">SEA domain-containing protein</fullName>
    </recommendedName>
</protein>
<sequence length="255" mass="29103">MCNKIIIRLGIFVLICCKFWFLVLDEIKTVPPSKKKRVRISLRLKDATFENTFTNKHSSEYKDLRNKVEDALKDILNSKLGKGKYSIVDVTFSNGSLIIMYTIEMLTNVKTSEITDTIMEQNGTFAGYELDKAYVKVTDKGKVQYYGQFRVPDLIYLTDYATETSTKYQTLAGEVKTKLEGVYRNDTKVGMKLIAVSNITFTKGSVIVDFMVWVEDVITVKTMTDIFKHLDSLKIGGKPVDLKSFRLSGVYQKKK</sequence>
<name>A0AAD9J5Z1_RIDPI</name>
<dbReference type="Proteomes" id="UP001209878">
    <property type="component" value="Unassembled WGS sequence"/>
</dbReference>
<organism evidence="3 4">
    <name type="scientific">Ridgeia piscesae</name>
    <name type="common">Tubeworm</name>
    <dbReference type="NCBI Taxonomy" id="27915"/>
    <lineage>
        <taxon>Eukaryota</taxon>
        <taxon>Metazoa</taxon>
        <taxon>Spiralia</taxon>
        <taxon>Lophotrochozoa</taxon>
        <taxon>Annelida</taxon>
        <taxon>Polychaeta</taxon>
        <taxon>Sedentaria</taxon>
        <taxon>Canalipalpata</taxon>
        <taxon>Sabellida</taxon>
        <taxon>Siboglinidae</taxon>
        <taxon>Ridgeia</taxon>
    </lineage>
</organism>
<comment type="caution">
    <text evidence="3">The sequence shown here is derived from an EMBL/GenBank/DDBJ whole genome shotgun (WGS) entry which is preliminary data.</text>
</comment>
<proteinExistence type="predicted"/>
<keyword evidence="4" id="KW-1185">Reference proteome</keyword>
<dbReference type="InterPro" id="IPR036364">
    <property type="entry name" value="SEA_dom_sf"/>
</dbReference>